<dbReference type="SUPFAM" id="SSF55797">
    <property type="entry name" value="PR-1-like"/>
    <property type="match status" value="1"/>
</dbReference>
<sequence>MKTIIAITLVLLGANQIHATIIDKCWTEEEMIRKTYVDKRNEARQNTARIFQIANMHAMKYDDGLAKRARKTIKSCADLKNGPDYQLFTLGREESNKVWKEYRKKNLNITEDIANPIEGEHPLQTAYAKCNLTVTCTMNIYYMGRYKPHNRSEITLYAYKGTLTLDDIKFGPAGSQCPHGVTDKNLCIAPPRAKEENDSESGEDGEGGEGIGGKNMATMVAVNSIFVYLSIWLVF</sequence>
<dbReference type="RefSeq" id="XP_053586490.1">
    <property type="nucleotide sequence ID" value="XM_053726913.1"/>
</dbReference>
<keyword evidence="2" id="KW-0732">Signal</keyword>
<evidence type="ECO:0000256" key="2">
    <source>
        <dbReference type="SAM" id="SignalP"/>
    </source>
</evidence>
<accession>A0A6A5H060</accession>
<evidence type="ECO:0000313" key="4">
    <source>
        <dbReference type="Proteomes" id="UP000483820"/>
    </source>
</evidence>
<name>A0A6A5H060_CAERE</name>
<dbReference type="Proteomes" id="UP000483820">
    <property type="component" value="Chromosome III"/>
</dbReference>
<protein>
    <recommendedName>
        <fullName evidence="5">SCP domain-containing protein</fullName>
    </recommendedName>
</protein>
<feature type="chain" id="PRO_5025665639" description="SCP domain-containing protein" evidence="2">
    <location>
        <begin position="20"/>
        <end position="235"/>
    </location>
</feature>
<evidence type="ECO:0000313" key="3">
    <source>
        <dbReference type="EMBL" id="KAF1760359.1"/>
    </source>
</evidence>
<feature type="signal peptide" evidence="2">
    <location>
        <begin position="1"/>
        <end position="19"/>
    </location>
</feature>
<dbReference type="EMBL" id="WUAV01000003">
    <property type="protein sequence ID" value="KAF1760359.1"/>
    <property type="molecule type" value="Genomic_DNA"/>
</dbReference>
<organism evidence="3 4">
    <name type="scientific">Caenorhabditis remanei</name>
    <name type="common">Caenorhabditis vulgaris</name>
    <dbReference type="NCBI Taxonomy" id="31234"/>
    <lineage>
        <taxon>Eukaryota</taxon>
        <taxon>Metazoa</taxon>
        <taxon>Ecdysozoa</taxon>
        <taxon>Nematoda</taxon>
        <taxon>Chromadorea</taxon>
        <taxon>Rhabditida</taxon>
        <taxon>Rhabditina</taxon>
        <taxon>Rhabditomorpha</taxon>
        <taxon>Rhabditoidea</taxon>
        <taxon>Rhabditidae</taxon>
        <taxon>Peloderinae</taxon>
        <taxon>Caenorhabditis</taxon>
    </lineage>
</organism>
<reference evidence="3 4" key="1">
    <citation type="submission" date="2019-12" db="EMBL/GenBank/DDBJ databases">
        <title>Chromosome-level assembly of the Caenorhabditis remanei genome.</title>
        <authorList>
            <person name="Teterina A.A."/>
            <person name="Willis J.H."/>
            <person name="Phillips P.C."/>
        </authorList>
    </citation>
    <scope>NUCLEOTIDE SEQUENCE [LARGE SCALE GENOMIC DNA]</scope>
    <source>
        <strain evidence="3 4">PX506</strain>
        <tissue evidence="3">Whole organism</tissue>
    </source>
</reference>
<evidence type="ECO:0000256" key="1">
    <source>
        <dbReference type="SAM" id="MobiDB-lite"/>
    </source>
</evidence>
<proteinExistence type="predicted"/>
<dbReference type="AlphaFoldDB" id="A0A6A5H060"/>
<feature type="compositionally biased region" description="Acidic residues" evidence="1">
    <location>
        <begin position="197"/>
        <end position="207"/>
    </location>
</feature>
<comment type="caution">
    <text evidence="3">The sequence shown here is derived from an EMBL/GenBank/DDBJ whole genome shotgun (WGS) entry which is preliminary data.</text>
</comment>
<dbReference type="GeneID" id="9811702"/>
<gene>
    <name evidence="3" type="ORF">GCK72_008608</name>
</gene>
<feature type="region of interest" description="Disordered" evidence="1">
    <location>
        <begin position="189"/>
        <end position="210"/>
    </location>
</feature>
<dbReference type="KEGG" id="crq:GCK72_008608"/>
<dbReference type="Gene3D" id="3.40.33.10">
    <property type="entry name" value="CAP"/>
    <property type="match status" value="1"/>
</dbReference>
<evidence type="ECO:0008006" key="5">
    <source>
        <dbReference type="Google" id="ProtNLM"/>
    </source>
</evidence>
<dbReference type="InterPro" id="IPR035940">
    <property type="entry name" value="CAP_sf"/>
</dbReference>
<dbReference type="CTD" id="9811702"/>